<organism evidence="1 2">
    <name type="scientific">Acinetobacter baumannii (strain ATCC 19606 / DSM 30007 / JCM 6841 / CCUG 19606 / CIP 70.34 / NBRC 109757 / NCIMB 12457 / NCTC 12156 / 81)</name>
    <dbReference type="NCBI Taxonomy" id="575584"/>
    <lineage>
        <taxon>Bacteria</taxon>
        <taxon>Pseudomonadati</taxon>
        <taxon>Pseudomonadota</taxon>
        <taxon>Gammaproteobacteria</taxon>
        <taxon>Moraxellales</taxon>
        <taxon>Moraxellaceae</taxon>
        <taxon>Acinetobacter</taxon>
        <taxon>Acinetobacter calcoaceticus/baumannii complex</taxon>
    </lineage>
</organism>
<proteinExistence type="predicted"/>
<dbReference type="RefSeq" id="WP_000608625.1">
    <property type="nucleotide sequence ID" value="NZ_CP058289.1"/>
</dbReference>
<keyword evidence="2" id="KW-1185">Reference proteome</keyword>
<dbReference type="Gene3D" id="1.10.3510.10">
    <property type="entry name" value="NMB0513-like"/>
    <property type="match status" value="1"/>
</dbReference>
<reference evidence="1 2" key="2">
    <citation type="journal article" date="2020" name="Microorganisms">
        <title>Analysis of Complete Genome Sequence of Acinetobacter baumannii Strain ATCC 19606 Reveals Novel Mobile Genetic Elements and Novel Prophage.</title>
        <authorList>
            <person name="Hamidian M."/>
            <person name="Blasco L."/>
            <person name="Tillman L.N."/>
            <person name="To J."/>
            <person name="Tomas M."/>
            <person name="Myers G.S.A."/>
        </authorList>
    </citation>
    <scope>NUCLEOTIDE SEQUENCE [LARGE SCALE GENOMIC DNA]</scope>
    <source>
        <strain evidence="2">ATCC 19606 / DSM 30007 / JCM 6841 / CCUG 19606 / CIP 70.34 / NBRC 109757 / NCIMB 12457 / NCTC 12156 / 81</strain>
    </source>
</reference>
<dbReference type="Proteomes" id="UP000498640">
    <property type="component" value="Chromosome"/>
</dbReference>
<protein>
    <submittedName>
        <fullName evidence="1">Uncharacterized protein</fullName>
    </submittedName>
</protein>
<dbReference type="EMBL" id="CP045110">
    <property type="protein sequence ID" value="QFQ05574.1"/>
    <property type="molecule type" value="Genomic_DNA"/>
</dbReference>
<reference evidence="2" key="1">
    <citation type="submission" date="2019-10" db="EMBL/GenBank/DDBJ databases">
        <title>Acinetobacter baumannii strain ATCC 19606 complete genome sequence.</title>
        <authorList>
            <person name="Tillman L.N."/>
            <person name="Kenyon J."/>
            <person name="To J."/>
            <person name="Hamidian M."/>
        </authorList>
    </citation>
    <scope>NUCLEOTIDE SEQUENCE [LARGE SCALE GENOMIC DNA]</scope>
    <source>
        <strain evidence="2">ATCC 19606 / DSM 30007 / JCM 6841 / CCUG 19606 / CIP 70.34 / NBRC 109757 / NCIMB 12457 / NCTC 12156 / 81</strain>
    </source>
</reference>
<dbReference type="SUPFAM" id="SSF160472">
    <property type="entry name" value="NMB0513-like"/>
    <property type="match status" value="1"/>
</dbReference>
<accession>A0ABX6CGA0</accession>
<dbReference type="InterPro" id="IPR023138">
    <property type="entry name" value="NMB0513-like_sf"/>
</dbReference>
<name>A0ABX6CGA0_ACIB2</name>
<evidence type="ECO:0000313" key="2">
    <source>
        <dbReference type="Proteomes" id="UP000498640"/>
    </source>
</evidence>
<gene>
    <name evidence="1" type="ORF">FQU82_02144</name>
</gene>
<evidence type="ECO:0000313" key="1">
    <source>
        <dbReference type="EMBL" id="QFQ05574.1"/>
    </source>
</evidence>
<sequence length="98" mass="11562">MINKFNVDQIDYMLNFQEAKYHHLGWLWDAIDSLERNIGLPVSLINNFALKKEFFFNMLRKLILENKLKLARNNKILDDEISGVLSEFSLIFPISEES</sequence>
<dbReference type="GeneID" id="92894066"/>